<dbReference type="AlphaFoldDB" id="A0A927N2N9"/>
<dbReference type="Gene3D" id="3.30.450.40">
    <property type="match status" value="2"/>
</dbReference>
<evidence type="ECO:0000313" key="5">
    <source>
        <dbReference type="EMBL" id="MBE1607495.1"/>
    </source>
</evidence>
<evidence type="ECO:0000256" key="2">
    <source>
        <dbReference type="ARBA" id="ARBA00022777"/>
    </source>
</evidence>
<organism evidence="5 6">
    <name type="scientific">Actinopolymorpha pittospori</name>
    <dbReference type="NCBI Taxonomy" id="648752"/>
    <lineage>
        <taxon>Bacteria</taxon>
        <taxon>Bacillati</taxon>
        <taxon>Actinomycetota</taxon>
        <taxon>Actinomycetes</taxon>
        <taxon>Propionibacteriales</taxon>
        <taxon>Actinopolymorphaceae</taxon>
        <taxon>Actinopolymorpha</taxon>
    </lineage>
</organism>
<dbReference type="EMBL" id="JADBEM010000001">
    <property type="protein sequence ID" value="MBE1607495.1"/>
    <property type="molecule type" value="Genomic_DNA"/>
</dbReference>
<dbReference type="SUPFAM" id="SSF55874">
    <property type="entry name" value="ATPase domain of HSP90 chaperone/DNA topoisomerase II/histidine kinase"/>
    <property type="match status" value="1"/>
</dbReference>
<dbReference type="InterPro" id="IPR050482">
    <property type="entry name" value="Sensor_HK_TwoCompSys"/>
</dbReference>
<evidence type="ECO:0000256" key="3">
    <source>
        <dbReference type="ARBA" id="ARBA00023012"/>
    </source>
</evidence>
<keyword evidence="6" id="KW-1185">Reference proteome</keyword>
<gene>
    <name evidence="5" type="ORF">HEB94_004343</name>
</gene>
<dbReference type="PANTHER" id="PTHR24421">
    <property type="entry name" value="NITRATE/NITRITE SENSOR PROTEIN NARX-RELATED"/>
    <property type="match status" value="1"/>
</dbReference>
<proteinExistence type="predicted"/>
<dbReference type="InterPro" id="IPR011712">
    <property type="entry name" value="Sig_transdc_His_kin_sub3_dim/P"/>
</dbReference>
<dbReference type="InterPro" id="IPR003018">
    <property type="entry name" value="GAF"/>
</dbReference>
<evidence type="ECO:0000313" key="6">
    <source>
        <dbReference type="Proteomes" id="UP000638648"/>
    </source>
</evidence>
<dbReference type="GO" id="GO:0046983">
    <property type="term" value="F:protein dimerization activity"/>
    <property type="evidence" value="ECO:0007669"/>
    <property type="project" value="InterPro"/>
</dbReference>
<comment type="caution">
    <text evidence="5">The sequence shown here is derived from an EMBL/GenBank/DDBJ whole genome shotgun (WGS) entry which is preliminary data.</text>
</comment>
<sequence>MANADVWGTNGPIGLPRPRSAPATAAIDASVVPDLDRLVAAVRRLTDAEFAAFLLTHEDHTVPLATDLVEHTTHQERADVDEQAGFATLVIDLDQYLPGADQVLNIPDFLTYDGVRDGPLGRYYPAITNLLRLPLQVDGAHLGELILANKPSEEGFTSEDQELAGAFAESAAAALGQVNVFRRERRAQQWIRAALETTRVLLGGEDRTEALRLVVRKIREVAGATYACAVLLDPDSPQRAVYFEGIDGLGLERFDGMPVSLQGLAAKTLMTGQATVSEDITHEEGYNPPPEVADDLAVLGPGMYVPLAVSGEVLGVIVVGWERGSPVDRVGPDEVALVEMFAGQAALALQHFQAKGLVLEDRARIGRDLRDVVIERLFAIGTRLEDTADLANKPEVRQRIDEALSAIDQTTRGVRAAIFQLRNPTLPDDRPTSEHLRDELDHARSLLGFTPRLVVKGPLDHRLSISLRRDLVRAIRKSVTDAAIYSRPSGIEVEVSLDEDQLRLTITDDGVDRTAFAGRDACRDLLTRVAQLGGSAVVRRVEPVGTRVTWQVPLTP</sequence>
<keyword evidence="1" id="KW-0808">Transferase</keyword>
<dbReference type="PANTHER" id="PTHR24421:SF56">
    <property type="entry name" value="OXYGEN SENSOR HISTIDINE KINASE RESPONSE REGULATOR DOST"/>
    <property type="match status" value="1"/>
</dbReference>
<feature type="domain" description="GAF" evidence="4">
    <location>
        <begin position="30"/>
        <end position="185"/>
    </location>
</feature>
<dbReference type="RefSeq" id="WP_192751438.1">
    <property type="nucleotide sequence ID" value="NZ_BAABJL010000197.1"/>
</dbReference>
<dbReference type="Proteomes" id="UP000638648">
    <property type="component" value="Unassembled WGS sequence"/>
</dbReference>
<evidence type="ECO:0000256" key="1">
    <source>
        <dbReference type="ARBA" id="ARBA00022679"/>
    </source>
</evidence>
<name>A0A927N2N9_9ACTN</name>
<feature type="domain" description="GAF" evidence="4">
    <location>
        <begin position="206"/>
        <end position="359"/>
    </location>
</feature>
<dbReference type="InterPro" id="IPR029016">
    <property type="entry name" value="GAF-like_dom_sf"/>
</dbReference>
<accession>A0A927N2N9</accession>
<dbReference type="Pfam" id="PF13185">
    <property type="entry name" value="GAF_2"/>
    <property type="match status" value="1"/>
</dbReference>
<dbReference type="Gene3D" id="3.30.565.10">
    <property type="entry name" value="Histidine kinase-like ATPase, C-terminal domain"/>
    <property type="match status" value="1"/>
</dbReference>
<dbReference type="Pfam" id="PF07730">
    <property type="entry name" value="HisKA_3"/>
    <property type="match status" value="1"/>
</dbReference>
<dbReference type="Gene3D" id="1.20.5.1930">
    <property type="match status" value="1"/>
</dbReference>
<keyword evidence="2 5" id="KW-0418">Kinase</keyword>
<dbReference type="SUPFAM" id="SSF55781">
    <property type="entry name" value="GAF domain-like"/>
    <property type="match status" value="2"/>
</dbReference>
<dbReference type="GO" id="GO:0000155">
    <property type="term" value="F:phosphorelay sensor kinase activity"/>
    <property type="evidence" value="ECO:0007669"/>
    <property type="project" value="InterPro"/>
</dbReference>
<dbReference type="SMART" id="SM00065">
    <property type="entry name" value="GAF"/>
    <property type="match status" value="2"/>
</dbReference>
<dbReference type="Pfam" id="PF01590">
    <property type="entry name" value="GAF"/>
    <property type="match status" value="1"/>
</dbReference>
<evidence type="ECO:0000259" key="4">
    <source>
        <dbReference type="SMART" id="SM00065"/>
    </source>
</evidence>
<dbReference type="InterPro" id="IPR036890">
    <property type="entry name" value="HATPase_C_sf"/>
</dbReference>
<protein>
    <submittedName>
        <fullName evidence="5">Signal transduction histidine kinase</fullName>
    </submittedName>
</protein>
<dbReference type="GO" id="GO:0016020">
    <property type="term" value="C:membrane"/>
    <property type="evidence" value="ECO:0007669"/>
    <property type="project" value="InterPro"/>
</dbReference>
<keyword evidence="3" id="KW-0902">Two-component regulatory system</keyword>
<reference evidence="5" key="1">
    <citation type="submission" date="2020-10" db="EMBL/GenBank/DDBJ databases">
        <title>Sequencing the genomes of 1000 actinobacteria strains.</title>
        <authorList>
            <person name="Klenk H.-P."/>
        </authorList>
    </citation>
    <scope>NUCLEOTIDE SEQUENCE</scope>
    <source>
        <strain evidence="5">DSM 45354</strain>
    </source>
</reference>